<organism evidence="3 4">
    <name type="scientific">Candidatus Kaiserbacteria bacterium RIFCSPLOWO2_01_FULL_50_24</name>
    <dbReference type="NCBI Taxonomy" id="1798507"/>
    <lineage>
        <taxon>Bacteria</taxon>
        <taxon>Candidatus Kaiseribacteriota</taxon>
    </lineage>
</organism>
<comment type="caution">
    <text evidence="1">Lacks conserved residue(s) required for the propagation of feature annotation.</text>
</comment>
<evidence type="ECO:0000313" key="3">
    <source>
        <dbReference type="EMBL" id="OGG76228.1"/>
    </source>
</evidence>
<evidence type="ECO:0000256" key="1">
    <source>
        <dbReference type="PROSITE-ProRule" id="PRU00510"/>
    </source>
</evidence>
<accession>A0A1F6ERI0</accession>
<name>A0A1F6ERI0_9BACT</name>
<dbReference type="PROSITE" id="PS51128">
    <property type="entry name" value="ZF_DKSA_2"/>
    <property type="match status" value="1"/>
</dbReference>
<dbReference type="Proteomes" id="UP000178587">
    <property type="component" value="Unassembled WGS sequence"/>
</dbReference>
<evidence type="ECO:0000256" key="2">
    <source>
        <dbReference type="SAM" id="MobiDB-lite"/>
    </source>
</evidence>
<comment type="caution">
    <text evidence="3">The sequence shown here is derived from an EMBL/GenBank/DDBJ whole genome shotgun (WGS) entry which is preliminary data.</text>
</comment>
<evidence type="ECO:0000313" key="4">
    <source>
        <dbReference type="Proteomes" id="UP000178587"/>
    </source>
</evidence>
<dbReference type="Gene3D" id="1.20.120.910">
    <property type="entry name" value="DksA, coiled-coil domain"/>
    <property type="match status" value="1"/>
</dbReference>
<dbReference type="PANTHER" id="PTHR33823:SF5">
    <property type="entry name" value="DNAK SUPPRESSOR PROTEIN"/>
    <property type="match status" value="1"/>
</dbReference>
<dbReference type="SUPFAM" id="SSF109635">
    <property type="entry name" value="DnaK suppressor protein DksA, alpha-hairpin domain"/>
    <property type="match status" value="1"/>
</dbReference>
<dbReference type="STRING" id="1798507.A3A34_03270"/>
<reference evidence="3 4" key="1">
    <citation type="journal article" date="2016" name="Nat. Commun.">
        <title>Thousands of microbial genomes shed light on interconnected biogeochemical processes in an aquifer system.</title>
        <authorList>
            <person name="Anantharaman K."/>
            <person name="Brown C.T."/>
            <person name="Hug L.A."/>
            <person name="Sharon I."/>
            <person name="Castelle C.J."/>
            <person name="Probst A.J."/>
            <person name="Thomas B.C."/>
            <person name="Singh A."/>
            <person name="Wilkins M.J."/>
            <person name="Karaoz U."/>
            <person name="Brodie E.L."/>
            <person name="Williams K.H."/>
            <person name="Hubbard S.S."/>
            <person name="Banfield J.F."/>
        </authorList>
    </citation>
    <scope>NUCLEOTIDE SEQUENCE [LARGE SCALE GENOMIC DNA]</scope>
</reference>
<feature type="region of interest" description="Disordered" evidence="2">
    <location>
        <begin position="27"/>
        <end position="56"/>
    </location>
</feature>
<dbReference type="InterPro" id="IPR037187">
    <property type="entry name" value="DnaK_N"/>
</dbReference>
<gene>
    <name evidence="3" type="ORF">A3A34_03270</name>
</gene>
<dbReference type="EMBL" id="MFLU01000001">
    <property type="protein sequence ID" value="OGG76228.1"/>
    <property type="molecule type" value="Genomic_DNA"/>
</dbReference>
<dbReference type="AlphaFoldDB" id="A0A1F6ERI0"/>
<dbReference type="PANTHER" id="PTHR33823">
    <property type="entry name" value="RNA POLYMERASE-BINDING TRANSCRIPTION FACTOR DKSA-RELATED"/>
    <property type="match status" value="1"/>
</dbReference>
<proteinExistence type="predicted"/>
<sequence length="116" mass="13166">MTLNEQELKELRELLEAEKMTLEESLAAHGRKVGNDWSGTPKGFEEETDSEPEDAADRMEELATNVSLVEELERRYKDVTNALTRMDVGTYGLDVETNEPISIKRLRANPSAQRNI</sequence>
<protein>
    <submittedName>
        <fullName evidence="3">Uncharacterized protein</fullName>
    </submittedName>
</protein>